<evidence type="ECO:0000256" key="1">
    <source>
        <dbReference type="SAM" id="MobiDB-lite"/>
    </source>
</evidence>
<accession>A0A9P6HIJ5</accession>
<organism evidence="2 3">
    <name type="scientific">Thelephora terrestris</name>
    <dbReference type="NCBI Taxonomy" id="56493"/>
    <lineage>
        <taxon>Eukaryota</taxon>
        <taxon>Fungi</taxon>
        <taxon>Dikarya</taxon>
        <taxon>Basidiomycota</taxon>
        <taxon>Agaricomycotina</taxon>
        <taxon>Agaricomycetes</taxon>
        <taxon>Thelephorales</taxon>
        <taxon>Thelephoraceae</taxon>
        <taxon>Thelephora</taxon>
    </lineage>
</organism>
<dbReference type="AlphaFoldDB" id="A0A9P6HIJ5"/>
<evidence type="ECO:0000313" key="2">
    <source>
        <dbReference type="EMBL" id="KAF9786950.1"/>
    </source>
</evidence>
<proteinExistence type="predicted"/>
<sequence length="445" mass="50607">MSLRRTLEENVFGPFDLNEVLDEYITHKRQAPVDLHRLEVVRNGRASGLDESEASISKTHGKVRYFGTLYIEDLNWISPKGRSLIHDDMQRRGLNLTLESIYGPDRPGGGLTVKIGITLSAVHGKSGSKYIGLTYLTDTKIPGEMLLFSLTTGMSTRRLRIVSLSPTCWIKSQDYIAAYRFWRFVLDICTGISKPTPENFLNAYIDHQTKAGMRVCKGTVVEMMLKHAAWLAEAAKRHVNVQSWKDFARTGILDIDEELDAEMDEREITSHLLRPTPSTLATRSISPKRKRLRSIGSQSSLEYVSNDQPLDYESDRESSPERSPSPPLTDPYVAARIPSAFRYTPRVPDNFHWWCDVEGCHYNVDLLNLTRDDLTMLDGETAAKLRLQDWSLSDLWVRLAFKEMVEEHRVEHLKSWGLRCLKGPSGVCRSRPPPSRGPSLMIFNL</sequence>
<feature type="region of interest" description="Disordered" evidence="1">
    <location>
        <begin position="306"/>
        <end position="331"/>
    </location>
</feature>
<reference evidence="2" key="1">
    <citation type="journal article" date="2020" name="Nat. Commun.">
        <title>Large-scale genome sequencing of mycorrhizal fungi provides insights into the early evolution of symbiotic traits.</title>
        <authorList>
            <person name="Miyauchi S."/>
            <person name="Kiss E."/>
            <person name="Kuo A."/>
            <person name="Drula E."/>
            <person name="Kohler A."/>
            <person name="Sanchez-Garcia M."/>
            <person name="Morin E."/>
            <person name="Andreopoulos B."/>
            <person name="Barry K.W."/>
            <person name="Bonito G."/>
            <person name="Buee M."/>
            <person name="Carver A."/>
            <person name="Chen C."/>
            <person name="Cichocki N."/>
            <person name="Clum A."/>
            <person name="Culley D."/>
            <person name="Crous P.W."/>
            <person name="Fauchery L."/>
            <person name="Girlanda M."/>
            <person name="Hayes R.D."/>
            <person name="Keri Z."/>
            <person name="LaButti K."/>
            <person name="Lipzen A."/>
            <person name="Lombard V."/>
            <person name="Magnuson J."/>
            <person name="Maillard F."/>
            <person name="Murat C."/>
            <person name="Nolan M."/>
            <person name="Ohm R.A."/>
            <person name="Pangilinan J."/>
            <person name="Pereira M.F."/>
            <person name="Perotto S."/>
            <person name="Peter M."/>
            <person name="Pfister S."/>
            <person name="Riley R."/>
            <person name="Sitrit Y."/>
            <person name="Stielow J.B."/>
            <person name="Szollosi G."/>
            <person name="Zifcakova L."/>
            <person name="Stursova M."/>
            <person name="Spatafora J.W."/>
            <person name="Tedersoo L."/>
            <person name="Vaario L.M."/>
            <person name="Yamada A."/>
            <person name="Yan M."/>
            <person name="Wang P."/>
            <person name="Xu J."/>
            <person name="Bruns T."/>
            <person name="Baldrian P."/>
            <person name="Vilgalys R."/>
            <person name="Dunand C."/>
            <person name="Henrissat B."/>
            <person name="Grigoriev I.V."/>
            <person name="Hibbett D."/>
            <person name="Nagy L.G."/>
            <person name="Martin F.M."/>
        </authorList>
    </citation>
    <scope>NUCLEOTIDE SEQUENCE</scope>
    <source>
        <strain evidence="2">UH-Tt-Lm1</strain>
    </source>
</reference>
<name>A0A9P6HIJ5_9AGAM</name>
<gene>
    <name evidence="2" type="ORF">BJ322DRAFT_1052869</name>
</gene>
<evidence type="ECO:0000313" key="3">
    <source>
        <dbReference type="Proteomes" id="UP000736335"/>
    </source>
</evidence>
<dbReference type="EMBL" id="WIUZ02000005">
    <property type="protein sequence ID" value="KAF9786950.1"/>
    <property type="molecule type" value="Genomic_DNA"/>
</dbReference>
<dbReference type="OrthoDB" id="3226250at2759"/>
<comment type="caution">
    <text evidence="2">The sequence shown here is derived from an EMBL/GenBank/DDBJ whole genome shotgun (WGS) entry which is preliminary data.</text>
</comment>
<dbReference type="Proteomes" id="UP000736335">
    <property type="component" value="Unassembled WGS sequence"/>
</dbReference>
<protein>
    <submittedName>
        <fullName evidence="2">Uncharacterized protein</fullName>
    </submittedName>
</protein>
<reference evidence="2" key="2">
    <citation type="submission" date="2020-11" db="EMBL/GenBank/DDBJ databases">
        <authorList>
            <consortium name="DOE Joint Genome Institute"/>
            <person name="Kuo A."/>
            <person name="Miyauchi S."/>
            <person name="Kiss E."/>
            <person name="Drula E."/>
            <person name="Kohler A."/>
            <person name="Sanchez-Garcia M."/>
            <person name="Andreopoulos B."/>
            <person name="Barry K.W."/>
            <person name="Bonito G."/>
            <person name="Buee M."/>
            <person name="Carver A."/>
            <person name="Chen C."/>
            <person name="Cichocki N."/>
            <person name="Clum A."/>
            <person name="Culley D."/>
            <person name="Crous P.W."/>
            <person name="Fauchery L."/>
            <person name="Girlanda M."/>
            <person name="Hayes R."/>
            <person name="Keri Z."/>
            <person name="Labutti K."/>
            <person name="Lipzen A."/>
            <person name="Lombard V."/>
            <person name="Magnuson J."/>
            <person name="Maillard F."/>
            <person name="Morin E."/>
            <person name="Murat C."/>
            <person name="Nolan M."/>
            <person name="Ohm R."/>
            <person name="Pangilinan J."/>
            <person name="Pereira M."/>
            <person name="Perotto S."/>
            <person name="Peter M."/>
            <person name="Riley R."/>
            <person name="Sitrit Y."/>
            <person name="Stielow B."/>
            <person name="Szollosi G."/>
            <person name="Zifcakova L."/>
            <person name="Stursova M."/>
            <person name="Spatafora J.W."/>
            <person name="Tedersoo L."/>
            <person name="Vaario L.-M."/>
            <person name="Yamada A."/>
            <person name="Yan M."/>
            <person name="Wang P."/>
            <person name="Xu J."/>
            <person name="Bruns T."/>
            <person name="Baldrian P."/>
            <person name="Vilgalys R."/>
            <person name="Henrissat B."/>
            <person name="Grigoriev I.V."/>
            <person name="Hibbett D."/>
            <person name="Nagy L.G."/>
            <person name="Martin F.M."/>
        </authorList>
    </citation>
    <scope>NUCLEOTIDE SEQUENCE</scope>
    <source>
        <strain evidence="2">UH-Tt-Lm1</strain>
    </source>
</reference>
<keyword evidence="3" id="KW-1185">Reference proteome</keyword>